<evidence type="ECO:0000313" key="4">
    <source>
        <dbReference type="EMBL" id="MBB6011059.1"/>
    </source>
</evidence>
<feature type="chain" id="PRO_5031238904" evidence="2">
    <location>
        <begin position="26"/>
        <end position="246"/>
    </location>
</feature>
<sequence>MKLNTCIALALATAPLALLTAAASAADYDPPIFVEEAPEYVPVEIGSGWYLRGDVAYLPEESYKHVNFDSTVFSFSEKEKPVFASLGFGYHFNDYLRGDVNIGWLPGNKTDAWGTDGTADLTARVKNNAWTAMVNGYVDLGTYVGITPYVGAGIGVMQSRSSASYSYTDPTGILAASGKKSEYSFAYSLAAGAAYKLTDNLVLDVGYQYLSSPDAEYFSLDGTSGISQHKGIDNHQIKVGLRYDLW</sequence>
<accession>A0A7W9VSR8</accession>
<feature type="signal peptide" evidence="2">
    <location>
        <begin position="1"/>
        <end position="25"/>
    </location>
</feature>
<dbReference type="Gene3D" id="2.40.160.20">
    <property type="match status" value="1"/>
</dbReference>
<keyword evidence="1 2" id="KW-0732">Signal</keyword>
<evidence type="ECO:0000256" key="1">
    <source>
        <dbReference type="ARBA" id="ARBA00022729"/>
    </source>
</evidence>
<dbReference type="EMBL" id="JACHEU010000001">
    <property type="protein sequence ID" value="MBB6011059.1"/>
    <property type="molecule type" value="Genomic_DNA"/>
</dbReference>
<evidence type="ECO:0000256" key="2">
    <source>
        <dbReference type="SAM" id="SignalP"/>
    </source>
</evidence>
<dbReference type="Pfam" id="PF13505">
    <property type="entry name" value="OMP_b-brl"/>
    <property type="match status" value="1"/>
</dbReference>
<organism evidence="4 5">
    <name type="scientific">Aquamicrobium lusatiense</name>
    <dbReference type="NCBI Taxonomy" id="89772"/>
    <lineage>
        <taxon>Bacteria</taxon>
        <taxon>Pseudomonadati</taxon>
        <taxon>Pseudomonadota</taxon>
        <taxon>Alphaproteobacteria</taxon>
        <taxon>Hyphomicrobiales</taxon>
        <taxon>Phyllobacteriaceae</taxon>
        <taxon>Aquamicrobium</taxon>
    </lineage>
</organism>
<gene>
    <name evidence="4" type="ORF">HNR59_000404</name>
</gene>
<dbReference type="Proteomes" id="UP000533306">
    <property type="component" value="Unassembled WGS sequence"/>
</dbReference>
<keyword evidence="5" id="KW-1185">Reference proteome</keyword>
<reference evidence="4 5" key="1">
    <citation type="submission" date="2020-08" db="EMBL/GenBank/DDBJ databases">
        <title>Genomic Encyclopedia of Type Strains, Phase IV (KMG-IV): sequencing the most valuable type-strain genomes for metagenomic binning, comparative biology and taxonomic classification.</title>
        <authorList>
            <person name="Goeker M."/>
        </authorList>
    </citation>
    <scope>NUCLEOTIDE SEQUENCE [LARGE SCALE GENOMIC DNA]</scope>
    <source>
        <strain evidence="4 5">DSM 11099</strain>
    </source>
</reference>
<dbReference type="AlphaFoldDB" id="A0A7W9VSR8"/>
<dbReference type="InterPro" id="IPR027385">
    <property type="entry name" value="Beta-barrel_OMP"/>
</dbReference>
<dbReference type="SUPFAM" id="SSF56925">
    <property type="entry name" value="OMPA-like"/>
    <property type="match status" value="1"/>
</dbReference>
<comment type="caution">
    <text evidence="4">The sequence shown here is derived from an EMBL/GenBank/DDBJ whole genome shotgun (WGS) entry which is preliminary data.</text>
</comment>
<dbReference type="InterPro" id="IPR011250">
    <property type="entry name" value="OMP/PagP_B-barrel"/>
</dbReference>
<feature type="domain" description="Outer membrane protein beta-barrel" evidence="3">
    <location>
        <begin position="17"/>
        <end position="243"/>
    </location>
</feature>
<name>A0A7W9VSR8_9HYPH</name>
<evidence type="ECO:0000259" key="3">
    <source>
        <dbReference type="Pfam" id="PF13505"/>
    </source>
</evidence>
<proteinExistence type="predicted"/>
<protein>
    <submittedName>
        <fullName evidence="4">Opacity protein-like surface antigen</fullName>
    </submittedName>
</protein>
<evidence type="ECO:0000313" key="5">
    <source>
        <dbReference type="Proteomes" id="UP000533306"/>
    </source>
</evidence>
<dbReference type="RefSeq" id="WP_183825272.1">
    <property type="nucleotide sequence ID" value="NZ_JACHEU010000001.1"/>
</dbReference>